<gene>
    <name evidence="1" type="ORF">HNR46_004312</name>
</gene>
<dbReference type="EMBL" id="JACHFD010000081">
    <property type="protein sequence ID" value="MBB5354040.1"/>
    <property type="molecule type" value="Genomic_DNA"/>
</dbReference>
<evidence type="ECO:0000313" key="1">
    <source>
        <dbReference type="EMBL" id="MBB5354040.1"/>
    </source>
</evidence>
<evidence type="ECO:0000313" key="2">
    <source>
        <dbReference type="Proteomes" id="UP000557717"/>
    </source>
</evidence>
<dbReference type="AlphaFoldDB" id="A0A840VJK2"/>
<accession>A0A840VJK2</accession>
<name>A0A840VJK2_9BACT</name>
<proteinExistence type="predicted"/>
<sequence length="40" mass="4437">MAGVVHRCQTLNDLIFAESQAGPMLFVRGRQLSDHQLAEP</sequence>
<dbReference type="Proteomes" id="UP000557717">
    <property type="component" value="Unassembled WGS sequence"/>
</dbReference>
<organism evidence="1 2">
    <name type="scientific">Haloferula luteola</name>
    <dbReference type="NCBI Taxonomy" id="595692"/>
    <lineage>
        <taxon>Bacteria</taxon>
        <taxon>Pseudomonadati</taxon>
        <taxon>Verrucomicrobiota</taxon>
        <taxon>Verrucomicrobiia</taxon>
        <taxon>Verrucomicrobiales</taxon>
        <taxon>Verrucomicrobiaceae</taxon>
        <taxon>Haloferula</taxon>
    </lineage>
</organism>
<reference evidence="1 2" key="1">
    <citation type="submission" date="2020-08" db="EMBL/GenBank/DDBJ databases">
        <title>Genomic Encyclopedia of Type Strains, Phase IV (KMG-IV): sequencing the most valuable type-strain genomes for metagenomic binning, comparative biology and taxonomic classification.</title>
        <authorList>
            <person name="Goeker M."/>
        </authorList>
    </citation>
    <scope>NUCLEOTIDE SEQUENCE [LARGE SCALE GENOMIC DNA]</scope>
    <source>
        <strain evidence="1 2">YC6886</strain>
    </source>
</reference>
<comment type="caution">
    <text evidence="1">The sequence shown here is derived from an EMBL/GenBank/DDBJ whole genome shotgun (WGS) entry which is preliminary data.</text>
</comment>
<keyword evidence="2" id="KW-1185">Reference proteome</keyword>
<protein>
    <submittedName>
        <fullName evidence="1">Uncharacterized protein</fullName>
    </submittedName>
</protein>